<feature type="chain" id="PRO_5032429979" description="NarX-like N-terminal domain-containing protein" evidence="1">
    <location>
        <begin position="16"/>
        <end position="256"/>
    </location>
</feature>
<evidence type="ECO:0000313" key="2">
    <source>
        <dbReference type="EMBL" id="BBB27922.1"/>
    </source>
</evidence>
<gene>
    <name evidence="2" type="ORF">AMJAP_3337</name>
</gene>
<feature type="signal peptide" evidence="1">
    <location>
        <begin position="1"/>
        <end position="15"/>
    </location>
</feature>
<evidence type="ECO:0008006" key="4">
    <source>
        <dbReference type="Google" id="ProtNLM"/>
    </source>
</evidence>
<sequence>MVSLLLLCVTGPTYAANISTAAEVVNAAVEQRTLIQVMLKNYVLSGLGVRSRKANQALAEAITRFDLQQQQLNAAVTDIQVLHQLKQMEQSWVLLQRQYKQKPDRARLVELYTMNENTLKQGTLLLEGMVVGNLSKGAQMLELMGQHELLCQRLSALYGMMAWGMRAEVEPAYRETYQALGDNLIKLEAIPYTTPSINQGLKKIGQQLERIRKTADASKDAFVPGLVDRSVVRMVEQANQLQAEYLQLAGSLDSTN</sequence>
<evidence type="ECO:0000256" key="1">
    <source>
        <dbReference type="SAM" id="SignalP"/>
    </source>
</evidence>
<reference evidence="2 3" key="1">
    <citation type="journal article" date="2008" name="Int. J. Syst. Evol. Microbiol.">
        <title>Amphritea japonica sp. nov. and Amphritea balenae sp. nov., isolated from the sediment adjacent to sperm whale carcasses off Kagoshima, Japan.</title>
        <authorList>
            <person name="Miyazaki M."/>
            <person name="Nogi Y."/>
            <person name="Fujiwara Y."/>
            <person name="Kawato M."/>
            <person name="Nagahama T."/>
            <person name="Kubokawa K."/>
            <person name="Horikoshi K."/>
        </authorList>
    </citation>
    <scope>NUCLEOTIDE SEQUENCE [LARGE SCALE GENOMIC DNA]</scope>
    <source>
        <strain evidence="2 3">ATCC BAA-1530</strain>
    </source>
</reference>
<evidence type="ECO:0000313" key="3">
    <source>
        <dbReference type="Proteomes" id="UP000595663"/>
    </source>
</evidence>
<dbReference type="EMBL" id="AP014545">
    <property type="protein sequence ID" value="BBB27922.1"/>
    <property type="molecule type" value="Genomic_DNA"/>
</dbReference>
<keyword evidence="1" id="KW-0732">Signal</keyword>
<dbReference type="Proteomes" id="UP000595663">
    <property type="component" value="Chromosome"/>
</dbReference>
<name>A0A7R6PDA7_9GAMM</name>
<proteinExistence type="predicted"/>
<dbReference type="KEGG" id="ajp:AMJAP_3337"/>
<accession>A0A7R6PDA7</accession>
<dbReference type="AlphaFoldDB" id="A0A7R6PDA7"/>
<organism evidence="2 3">
    <name type="scientific">Amphritea japonica ATCC BAA-1530</name>
    <dbReference type="NCBI Taxonomy" id="1278309"/>
    <lineage>
        <taxon>Bacteria</taxon>
        <taxon>Pseudomonadati</taxon>
        <taxon>Pseudomonadota</taxon>
        <taxon>Gammaproteobacteria</taxon>
        <taxon>Oceanospirillales</taxon>
        <taxon>Oceanospirillaceae</taxon>
        <taxon>Amphritea</taxon>
    </lineage>
</organism>
<protein>
    <recommendedName>
        <fullName evidence="4">NarX-like N-terminal domain-containing protein</fullName>
    </recommendedName>
</protein>
<keyword evidence="3" id="KW-1185">Reference proteome</keyword>